<keyword evidence="3" id="KW-0732">Signal</keyword>
<protein>
    <recommendedName>
        <fullName evidence="4">OmpA-like domain-containing protein</fullName>
    </recommendedName>
</protein>
<organism evidence="5 6">
    <name type="scientific">Pseudolysobacter antarcticus</name>
    <dbReference type="NCBI Taxonomy" id="2511995"/>
    <lineage>
        <taxon>Bacteria</taxon>
        <taxon>Pseudomonadati</taxon>
        <taxon>Pseudomonadota</taxon>
        <taxon>Gammaproteobacteria</taxon>
        <taxon>Lysobacterales</taxon>
        <taxon>Rhodanobacteraceae</taxon>
        <taxon>Pseudolysobacter</taxon>
    </lineage>
</organism>
<evidence type="ECO:0000259" key="4">
    <source>
        <dbReference type="PROSITE" id="PS51123"/>
    </source>
</evidence>
<evidence type="ECO:0000313" key="5">
    <source>
        <dbReference type="EMBL" id="QBB71857.1"/>
    </source>
</evidence>
<dbReference type="InterPro" id="IPR050330">
    <property type="entry name" value="Bact_OuterMem_StrucFunc"/>
</dbReference>
<dbReference type="InterPro" id="IPR006665">
    <property type="entry name" value="OmpA-like"/>
</dbReference>
<feature type="signal peptide" evidence="3">
    <location>
        <begin position="1"/>
        <end position="27"/>
    </location>
</feature>
<dbReference type="KEGG" id="xbc:ELE36_16670"/>
<dbReference type="Proteomes" id="UP000291562">
    <property type="component" value="Chromosome"/>
</dbReference>
<keyword evidence="1" id="KW-0472">Membrane</keyword>
<proteinExistence type="predicted"/>
<keyword evidence="2" id="KW-0175">Coiled coil</keyword>
<dbReference type="PANTHER" id="PTHR30329">
    <property type="entry name" value="STATOR ELEMENT OF FLAGELLAR MOTOR COMPLEX"/>
    <property type="match status" value="1"/>
</dbReference>
<feature type="domain" description="OmpA-like" evidence="4">
    <location>
        <begin position="204"/>
        <end position="316"/>
    </location>
</feature>
<evidence type="ECO:0000256" key="2">
    <source>
        <dbReference type="SAM" id="Coils"/>
    </source>
</evidence>
<dbReference type="RefSeq" id="WP_129835278.1">
    <property type="nucleotide sequence ID" value="NZ_CP035704.1"/>
</dbReference>
<dbReference type="SUPFAM" id="SSF103088">
    <property type="entry name" value="OmpA-like"/>
    <property type="match status" value="1"/>
</dbReference>
<dbReference type="InterPro" id="IPR036737">
    <property type="entry name" value="OmpA-like_sf"/>
</dbReference>
<dbReference type="PANTHER" id="PTHR30329:SF21">
    <property type="entry name" value="LIPOPROTEIN YIAD-RELATED"/>
    <property type="match status" value="1"/>
</dbReference>
<keyword evidence="6" id="KW-1185">Reference proteome</keyword>
<reference evidence="5 6" key="1">
    <citation type="submission" date="2019-01" db="EMBL/GenBank/DDBJ databases">
        <title>Pseudolysobacter antarctica gen. nov., sp. nov., isolated from Fildes Peninsula, Antarctica.</title>
        <authorList>
            <person name="Wei Z."/>
            <person name="Peng F."/>
        </authorList>
    </citation>
    <scope>NUCLEOTIDE SEQUENCE [LARGE SCALE GENOMIC DNA]</scope>
    <source>
        <strain evidence="5 6">AQ6-296</strain>
    </source>
</reference>
<evidence type="ECO:0000256" key="1">
    <source>
        <dbReference type="PROSITE-ProRule" id="PRU00473"/>
    </source>
</evidence>
<dbReference type="GO" id="GO:0016020">
    <property type="term" value="C:membrane"/>
    <property type="evidence" value="ECO:0007669"/>
    <property type="project" value="UniProtKB-UniRule"/>
</dbReference>
<sequence>MKTFNARHLACLSLLSLNLGFGSMAFAAKTDLDYQRLRASLDELHNDPSLGSFATAEQTLARQAVDALLLGGDAKTRTHLIYIAERRIDIASVAAQTEAEQTKLTQLEREHDKIMLQASQREAATARMDAEKQRIIGLAQAEEADRLRAEAEVSAQEAEASRLEVDQAKRVAKAKDTESSAGRKEAELELALMRSRLDNLLITQGPRGPQVRLDDLAFSGGGLKPDAKKHLQKLVQFANQNAGKSIRIEGYVDNKTAASVAQKRAESVRDALVGAGVAASRMSVSGMGAEQPLVANDSDEHRAQNRRVLVIAENNGG</sequence>
<dbReference type="CDD" id="cd07185">
    <property type="entry name" value="OmpA_C-like"/>
    <property type="match status" value="1"/>
</dbReference>
<feature type="chain" id="PRO_5019033469" description="OmpA-like domain-containing protein" evidence="3">
    <location>
        <begin position="28"/>
        <end position="317"/>
    </location>
</feature>
<gene>
    <name evidence="5" type="ORF">ELE36_16670</name>
</gene>
<dbReference type="OrthoDB" id="5976031at2"/>
<evidence type="ECO:0000256" key="3">
    <source>
        <dbReference type="SAM" id="SignalP"/>
    </source>
</evidence>
<feature type="coiled-coil region" evidence="2">
    <location>
        <begin position="139"/>
        <end position="203"/>
    </location>
</feature>
<dbReference type="PROSITE" id="PS51123">
    <property type="entry name" value="OMPA_2"/>
    <property type="match status" value="1"/>
</dbReference>
<accession>A0A411HN00</accession>
<dbReference type="AlphaFoldDB" id="A0A411HN00"/>
<name>A0A411HN00_9GAMM</name>
<evidence type="ECO:0000313" key="6">
    <source>
        <dbReference type="Proteomes" id="UP000291562"/>
    </source>
</evidence>
<dbReference type="Pfam" id="PF00691">
    <property type="entry name" value="OmpA"/>
    <property type="match status" value="1"/>
</dbReference>
<dbReference type="Gene3D" id="3.30.1330.60">
    <property type="entry name" value="OmpA-like domain"/>
    <property type="match status" value="1"/>
</dbReference>
<dbReference type="EMBL" id="CP035704">
    <property type="protein sequence ID" value="QBB71857.1"/>
    <property type="molecule type" value="Genomic_DNA"/>
</dbReference>